<reference evidence="8" key="1">
    <citation type="journal article" date="2014" name="Int. J. Syst. Evol. Microbiol.">
        <title>Complete genome of a new Firmicutes species belonging to the dominant human colonic microbiota ('Ruminococcus bicirculans') reveals two chromosomes and a selective capacity to utilize plant glucans.</title>
        <authorList>
            <consortium name="NISC Comparative Sequencing Program"/>
            <person name="Wegmann U."/>
            <person name="Louis P."/>
            <person name="Goesmann A."/>
            <person name="Henrissat B."/>
            <person name="Duncan S.H."/>
            <person name="Flint H.J."/>
        </authorList>
    </citation>
    <scope>NUCLEOTIDE SEQUENCE</scope>
    <source>
        <strain evidence="8">NBRC 108216</strain>
    </source>
</reference>
<evidence type="ECO:0000256" key="1">
    <source>
        <dbReference type="ARBA" id="ARBA00004141"/>
    </source>
</evidence>
<comment type="similarity">
    <text evidence="2">Belongs to the major facilitator superfamily.</text>
</comment>
<keyword evidence="6 7" id="KW-0472">Membrane</keyword>
<dbReference type="RefSeq" id="WP_284372674.1">
    <property type="nucleotide sequence ID" value="NZ_BSNJ01000004.1"/>
</dbReference>
<evidence type="ECO:0000256" key="5">
    <source>
        <dbReference type="ARBA" id="ARBA00022989"/>
    </source>
</evidence>
<evidence type="ECO:0000256" key="4">
    <source>
        <dbReference type="ARBA" id="ARBA00022692"/>
    </source>
</evidence>
<evidence type="ECO:0000313" key="9">
    <source>
        <dbReference type="Proteomes" id="UP001161390"/>
    </source>
</evidence>
<feature type="transmembrane region" description="Helical" evidence="7">
    <location>
        <begin position="270"/>
        <end position="291"/>
    </location>
</feature>
<dbReference type="Proteomes" id="UP001161390">
    <property type="component" value="Unassembled WGS sequence"/>
</dbReference>
<evidence type="ECO:0000256" key="3">
    <source>
        <dbReference type="ARBA" id="ARBA00022448"/>
    </source>
</evidence>
<feature type="transmembrane region" description="Helical" evidence="7">
    <location>
        <begin position="236"/>
        <end position="258"/>
    </location>
</feature>
<dbReference type="PANTHER" id="PTHR12778">
    <property type="entry name" value="SOLUTE CARRIER FAMILY 33 ACETYL-COA TRANSPORTER -RELATED"/>
    <property type="match status" value="1"/>
</dbReference>
<sequence length="457" mass="49727">MNLNAQQNDRLNWIKIAVIGVMCMAQTFPYYLVNSTVPTLFRAEGLALEDFWAFSIMTIPAWAKFLWAPFVDRYGWVAFGRRKSWILTCTLLGVASLWILIFTPPSTETLAVVIAILFVHLLIMSTQDIAVDAYTLENLTEHERGAGSAFKVFAEAVGEALALGGLMYIYTRVVFPGTSSGWTSMILAAGCALILFTLPVLIRREPPMAPELESRRASGDRPRLSKFFVRPDTPPIIALLLVGGFINFMLPPLIGPLLVDKGFSLLDVGIILGTVTPVAAPLGAISGGALITRIGLRTSLMVLSSASAIVAVLVVGAVASGLDVPAWFMPISETIAGQFQSWNNGTRVIYAIAVFIPVVWMIAMTHMVFTVSRMGWASRTQAGTDFTLHGAFYNIGRTLAVAISPFIAAFFGWAVFTAVLGFLLTGLALAYWIILPGLERVCDRRRISEGELLLEPS</sequence>
<keyword evidence="4 7" id="KW-0812">Transmembrane</keyword>
<evidence type="ECO:0000256" key="7">
    <source>
        <dbReference type="SAM" id="Phobius"/>
    </source>
</evidence>
<gene>
    <name evidence="8" type="ORF">GCM10007854_22500</name>
</gene>
<dbReference type="Gene3D" id="1.20.1250.20">
    <property type="entry name" value="MFS general substrate transporter like domains"/>
    <property type="match status" value="2"/>
</dbReference>
<feature type="transmembrane region" description="Helical" evidence="7">
    <location>
        <begin position="182"/>
        <end position="202"/>
    </location>
</feature>
<dbReference type="InterPro" id="IPR004752">
    <property type="entry name" value="AmpG_permease/AT-1"/>
</dbReference>
<keyword evidence="5 7" id="KW-1133">Transmembrane helix</keyword>
<feature type="transmembrane region" description="Helical" evidence="7">
    <location>
        <begin position="419"/>
        <end position="438"/>
    </location>
</feature>
<keyword evidence="3" id="KW-0813">Transport</keyword>
<feature type="transmembrane region" description="Helical" evidence="7">
    <location>
        <begin position="391"/>
        <end position="413"/>
    </location>
</feature>
<name>A0ABQ5V2K3_9PROT</name>
<evidence type="ECO:0000256" key="2">
    <source>
        <dbReference type="ARBA" id="ARBA00008335"/>
    </source>
</evidence>
<feature type="transmembrane region" description="Helical" evidence="7">
    <location>
        <begin position="51"/>
        <end position="72"/>
    </location>
</feature>
<feature type="transmembrane region" description="Helical" evidence="7">
    <location>
        <begin position="84"/>
        <end position="103"/>
    </location>
</feature>
<dbReference type="InterPro" id="IPR036259">
    <property type="entry name" value="MFS_trans_sf"/>
</dbReference>
<accession>A0ABQ5V2K3</accession>
<feature type="transmembrane region" description="Helical" evidence="7">
    <location>
        <begin position="152"/>
        <end position="170"/>
    </location>
</feature>
<dbReference type="Pfam" id="PF07690">
    <property type="entry name" value="MFS_1"/>
    <property type="match status" value="1"/>
</dbReference>
<dbReference type="PANTHER" id="PTHR12778:SF10">
    <property type="entry name" value="MAJOR FACILITATOR SUPERFAMILY DOMAIN-CONTAINING PROTEIN 3"/>
    <property type="match status" value="1"/>
</dbReference>
<organism evidence="8 9">
    <name type="scientific">Algimonas porphyrae</name>
    <dbReference type="NCBI Taxonomy" id="1128113"/>
    <lineage>
        <taxon>Bacteria</taxon>
        <taxon>Pseudomonadati</taxon>
        <taxon>Pseudomonadota</taxon>
        <taxon>Alphaproteobacteria</taxon>
        <taxon>Maricaulales</taxon>
        <taxon>Robiginitomaculaceae</taxon>
        <taxon>Algimonas</taxon>
    </lineage>
</organism>
<keyword evidence="9" id="KW-1185">Reference proteome</keyword>
<evidence type="ECO:0000256" key="6">
    <source>
        <dbReference type="ARBA" id="ARBA00023136"/>
    </source>
</evidence>
<feature type="transmembrane region" description="Helical" evidence="7">
    <location>
        <begin position="12"/>
        <end position="31"/>
    </location>
</feature>
<reference evidence="8" key="2">
    <citation type="submission" date="2023-01" db="EMBL/GenBank/DDBJ databases">
        <title>Draft genome sequence of Algimonas porphyrae strain NBRC 108216.</title>
        <authorList>
            <person name="Sun Q."/>
            <person name="Mori K."/>
        </authorList>
    </citation>
    <scope>NUCLEOTIDE SEQUENCE</scope>
    <source>
        <strain evidence="8">NBRC 108216</strain>
    </source>
</reference>
<dbReference type="InterPro" id="IPR011701">
    <property type="entry name" value="MFS"/>
</dbReference>
<comment type="caution">
    <text evidence="8">The sequence shown here is derived from an EMBL/GenBank/DDBJ whole genome shotgun (WGS) entry which is preliminary data.</text>
</comment>
<protein>
    <submittedName>
        <fullName evidence="8">MFS transporter</fullName>
    </submittedName>
</protein>
<feature type="transmembrane region" description="Helical" evidence="7">
    <location>
        <begin position="109"/>
        <end position="131"/>
    </location>
</feature>
<dbReference type="SUPFAM" id="SSF103473">
    <property type="entry name" value="MFS general substrate transporter"/>
    <property type="match status" value="1"/>
</dbReference>
<comment type="subcellular location">
    <subcellularLocation>
        <location evidence="1">Membrane</location>
        <topology evidence="1">Multi-pass membrane protein</topology>
    </subcellularLocation>
</comment>
<evidence type="ECO:0000313" key="8">
    <source>
        <dbReference type="EMBL" id="GLQ21295.1"/>
    </source>
</evidence>
<dbReference type="EMBL" id="BSNJ01000004">
    <property type="protein sequence ID" value="GLQ21295.1"/>
    <property type="molecule type" value="Genomic_DNA"/>
</dbReference>
<proteinExistence type="inferred from homology"/>
<feature type="transmembrane region" description="Helical" evidence="7">
    <location>
        <begin position="348"/>
        <end position="371"/>
    </location>
</feature>
<feature type="transmembrane region" description="Helical" evidence="7">
    <location>
        <begin position="303"/>
        <end position="328"/>
    </location>
</feature>